<evidence type="ECO:0000256" key="1">
    <source>
        <dbReference type="SAM" id="MobiDB-lite"/>
    </source>
</evidence>
<dbReference type="Proteomes" id="UP000295506">
    <property type="component" value="Unassembled WGS sequence"/>
</dbReference>
<evidence type="ECO:0000313" key="2">
    <source>
        <dbReference type="EMBL" id="TDT87007.1"/>
    </source>
</evidence>
<name>A0AA94PUK4_9BACT</name>
<dbReference type="InterPro" id="IPR001343">
    <property type="entry name" value="Hemolysn_Ca-bd"/>
</dbReference>
<protein>
    <submittedName>
        <fullName evidence="2">Uncharacterized protein</fullName>
    </submittedName>
</protein>
<feature type="compositionally biased region" description="Gly residues" evidence="1">
    <location>
        <begin position="166"/>
        <end position="198"/>
    </location>
</feature>
<accession>A0AA94PUK4</accession>
<dbReference type="AlphaFoldDB" id="A0AA94PUK4"/>
<dbReference type="Pfam" id="PF00353">
    <property type="entry name" value="HemolysinCabind"/>
    <property type="match status" value="3"/>
</dbReference>
<evidence type="ECO:0000313" key="3">
    <source>
        <dbReference type="Proteomes" id="UP000295506"/>
    </source>
</evidence>
<dbReference type="GO" id="GO:0005509">
    <property type="term" value="F:calcium ion binding"/>
    <property type="evidence" value="ECO:0007669"/>
    <property type="project" value="InterPro"/>
</dbReference>
<proteinExistence type="predicted"/>
<gene>
    <name evidence="2" type="ORF">EDC59_11088</name>
</gene>
<sequence>MADTLRVAQPGPGASNSYGLTPGIPVRFDFDLSGAVFAASGDDLVIGCPDGGCVVLREYLVLASEGELPVFELLNGERVPGETYLFAFAPDMGPEPELETKADGAATGSGSGEYADDPGSLADGLNAVGGQGDAYSPHAAPPLVQGISPLGAIDSPLGTETEAGPTDGGSTDGGSTDGGSTDGGSTDGGPPGNHGGGPVFEEQMDVQILLNPGFEASGYRGSTWGYVDDLGNWRNLGDVDNQLSPQFFFSPKTSALRCPPAQDDGAMKTWGTDMDQKPEEGVRLMELDARSGADDTLTQAVATQAGQSVTVTFSFTPRAGEDGESGLSSNDFKVTLGDQLVAAVTWDADFGDGAWLVTLGHGVTTSDGSDRDFHFTNDGYVDGSDDAATDWTRLSFNLTADRDHAELTFSEYADHNDGYGTLLDSVSVERGFDSYVVGDSQEGLEFLAGTDGDDALFGSPRGVVDGTETGISFAEVIDGGDGDDALYGGQNFLTVLSGGEGDDFIVAGRPLTHGMEESQDMDSGVGVNLILPGSGNDYIRLGDGDDAILLNREALVNGETLVVEGFDPGSGQGTADQLFLADGLSVLGPATYGGDGMHLLVGDGTASVEVTLLGLAPTSLDKFLVTGPEADILDDQVQQIIDSGGAALLA</sequence>
<dbReference type="RefSeq" id="WP_133987372.1">
    <property type="nucleotide sequence ID" value="NZ_CP014206.1"/>
</dbReference>
<dbReference type="EMBL" id="SOBK01000010">
    <property type="protein sequence ID" value="TDT87007.1"/>
    <property type="molecule type" value="Genomic_DNA"/>
</dbReference>
<organism evidence="2 3">
    <name type="scientific">Pseudodesulfovibrio indicus</name>
    <dbReference type="NCBI Taxonomy" id="1716143"/>
    <lineage>
        <taxon>Bacteria</taxon>
        <taxon>Pseudomonadati</taxon>
        <taxon>Thermodesulfobacteriota</taxon>
        <taxon>Desulfovibrionia</taxon>
        <taxon>Desulfovibrionales</taxon>
        <taxon>Desulfovibrionaceae</taxon>
    </lineage>
</organism>
<comment type="caution">
    <text evidence="2">The sequence shown here is derived from an EMBL/GenBank/DDBJ whole genome shotgun (WGS) entry which is preliminary data.</text>
</comment>
<feature type="region of interest" description="Disordered" evidence="1">
    <location>
        <begin position="95"/>
        <end position="199"/>
    </location>
</feature>
<reference evidence="2 3" key="1">
    <citation type="submission" date="2019-03" db="EMBL/GenBank/DDBJ databases">
        <title>Genomic Encyclopedia of Type Strains, Phase IV (KMG-IV): sequencing the most valuable type-strain genomes for metagenomic binning, comparative biology and taxonomic classification.</title>
        <authorList>
            <person name="Goeker M."/>
        </authorList>
    </citation>
    <scope>NUCLEOTIDE SEQUENCE [LARGE SCALE GENOMIC DNA]</scope>
    <source>
        <strain evidence="2 3">DSM 101483</strain>
    </source>
</reference>